<feature type="transmembrane region" description="Helical" evidence="8">
    <location>
        <begin position="249"/>
        <end position="268"/>
    </location>
</feature>
<evidence type="ECO:0000256" key="4">
    <source>
        <dbReference type="ARBA" id="ARBA00022475"/>
    </source>
</evidence>
<dbReference type="Gene3D" id="1.20.1530.20">
    <property type="match status" value="2"/>
</dbReference>
<feature type="transmembrane region" description="Helical" evidence="8">
    <location>
        <begin position="97"/>
        <end position="120"/>
    </location>
</feature>
<reference evidence="9" key="1">
    <citation type="submission" date="2022-05" db="EMBL/GenBank/DDBJ databases">
        <title>Comparative Genomics of Spacecraft Associated Microbes.</title>
        <authorList>
            <person name="Tran M.T."/>
            <person name="Wright A."/>
            <person name="Seuylemezian A."/>
            <person name="Eisen J."/>
            <person name="Coil D."/>
        </authorList>
    </citation>
    <scope>NUCLEOTIDE SEQUENCE</scope>
    <source>
        <strain evidence="9">214.1.1</strain>
    </source>
</reference>
<feature type="transmembrane region" description="Helical" evidence="8">
    <location>
        <begin position="63"/>
        <end position="85"/>
    </location>
</feature>
<comment type="similarity">
    <text evidence="2">Belongs to the auxin efflux carrier (TC 2.A.69) family.</text>
</comment>
<feature type="transmembrane region" description="Helical" evidence="8">
    <location>
        <begin position="6"/>
        <end position="26"/>
    </location>
</feature>
<gene>
    <name evidence="9" type="ORF">M3202_20240</name>
</gene>
<evidence type="ECO:0000256" key="3">
    <source>
        <dbReference type="ARBA" id="ARBA00022448"/>
    </source>
</evidence>
<keyword evidence="3" id="KW-0813">Transport</keyword>
<organism evidence="9 10">
    <name type="scientific">Halalkalibacter oceani</name>
    <dbReference type="NCBI Taxonomy" id="1653776"/>
    <lineage>
        <taxon>Bacteria</taxon>
        <taxon>Bacillati</taxon>
        <taxon>Bacillota</taxon>
        <taxon>Bacilli</taxon>
        <taxon>Bacillales</taxon>
        <taxon>Bacillaceae</taxon>
        <taxon>Halalkalibacter</taxon>
    </lineage>
</organism>
<comment type="caution">
    <text evidence="9">The sequence shown here is derived from an EMBL/GenBank/DDBJ whole genome shotgun (WGS) entry which is preliminary data.</text>
</comment>
<evidence type="ECO:0000256" key="8">
    <source>
        <dbReference type="SAM" id="Phobius"/>
    </source>
</evidence>
<evidence type="ECO:0000256" key="7">
    <source>
        <dbReference type="ARBA" id="ARBA00023136"/>
    </source>
</evidence>
<dbReference type="EMBL" id="JAMBOL010000036">
    <property type="protein sequence ID" value="MCM3716379.1"/>
    <property type="molecule type" value="Genomic_DNA"/>
</dbReference>
<evidence type="ECO:0000256" key="5">
    <source>
        <dbReference type="ARBA" id="ARBA00022692"/>
    </source>
</evidence>
<accession>A0A9X2DST0</accession>
<evidence type="ECO:0000256" key="6">
    <source>
        <dbReference type="ARBA" id="ARBA00022989"/>
    </source>
</evidence>
<dbReference type="AlphaFoldDB" id="A0A9X2DST0"/>
<dbReference type="InterPro" id="IPR038770">
    <property type="entry name" value="Na+/solute_symporter_sf"/>
</dbReference>
<proteinExistence type="inferred from homology"/>
<dbReference type="RefSeq" id="WP_251225036.1">
    <property type="nucleotide sequence ID" value="NZ_JAMBOL010000036.1"/>
</dbReference>
<dbReference type="PANTHER" id="PTHR36838">
    <property type="entry name" value="AUXIN EFFLUX CARRIER FAMILY PROTEIN"/>
    <property type="match status" value="1"/>
</dbReference>
<feature type="transmembrane region" description="Helical" evidence="8">
    <location>
        <begin position="38"/>
        <end position="57"/>
    </location>
</feature>
<dbReference type="InterPro" id="IPR004776">
    <property type="entry name" value="Mem_transp_PIN-like"/>
</dbReference>
<feature type="transmembrane region" description="Helical" evidence="8">
    <location>
        <begin position="165"/>
        <end position="186"/>
    </location>
</feature>
<dbReference type="Pfam" id="PF03547">
    <property type="entry name" value="Mem_trans"/>
    <property type="match status" value="2"/>
</dbReference>
<keyword evidence="4" id="KW-1003">Cell membrane</keyword>
<sequence>MGYEEVVDILSIVLPIFIIFACGFFLKKKFNGDIRTLSNISFNCLLPALVFKNFYSSTISGDIGWLVLFEVVLLLAIIVISIILARCFRFNKERETGLLLVASFPNAGNYGSSIILLAYGQEGFQWAIAFFVIQSMMMNSLGVLFAAQDKGGIGDTLKKLLKMPVLYAGLLGFLCQSLTIELHPIVYHPIEMLSQAMIPMLMLLLGMQLATIKRFSFAKGIALGVTIRLVLSPVLAFLLLPFFSFDEMASNVILLQAAMPAAIVPVLLANQYGREPEMVAGITLFSTIVSAGTISFLLWLLH</sequence>
<evidence type="ECO:0000256" key="1">
    <source>
        <dbReference type="ARBA" id="ARBA00004651"/>
    </source>
</evidence>
<feature type="transmembrane region" description="Helical" evidence="8">
    <location>
        <begin position="126"/>
        <end position="145"/>
    </location>
</feature>
<feature type="transmembrane region" description="Helical" evidence="8">
    <location>
        <begin position="280"/>
        <end position="301"/>
    </location>
</feature>
<evidence type="ECO:0000313" key="10">
    <source>
        <dbReference type="Proteomes" id="UP001139179"/>
    </source>
</evidence>
<dbReference type="GO" id="GO:0005886">
    <property type="term" value="C:plasma membrane"/>
    <property type="evidence" value="ECO:0007669"/>
    <property type="project" value="UniProtKB-SubCell"/>
</dbReference>
<keyword evidence="6 8" id="KW-1133">Transmembrane helix</keyword>
<keyword evidence="10" id="KW-1185">Reference proteome</keyword>
<evidence type="ECO:0000256" key="2">
    <source>
        <dbReference type="ARBA" id="ARBA00010145"/>
    </source>
</evidence>
<dbReference type="Proteomes" id="UP001139179">
    <property type="component" value="Unassembled WGS sequence"/>
</dbReference>
<comment type="subcellular location">
    <subcellularLocation>
        <location evidence="1">Cell membrane</location>
        <topology evidence="1">Multi-pass membrane protein</topology>
    </subcellularLocation>
</comment>
<keyword evidence="5 8" id="KW-0812">Transmembrane</keyword>
<feature type="transmembrane region" description="Helical" evidence="8">
    <location>
        <begin position="222"/>
        <end position="243"/>
    </location>
</feature>
<name>A0A9X2DST0_9BACI</name>
<protein>
    <submittedName>
        <fullName evidence="9">AEC family transporter</fullName>
    </submittedName>
</protein>
<dbReference type="PANTHER" id="PTHR36838:SF1">
    <property type="entry name" value="SLR1864 PROTEIN"/>
    <property type="match status" value="1"/>
</dbReference>
<evidence type="ECO:0000313" key="9">
    <source>
        <dbReference type="EMBL" id="MCM3716379.1"/>
    </source>
</evidence>
<keyword evidence="7 8" id="KW-0472">Membrane</keyword>
<dbReference type="GO" id="GO:0055085">
    <property type="term" value="P:transmembrane transport"/>
    <property type="evidence" value="ECO:0007669"/>
    <property type="project" value="InterPro"/>
</dbReference>